<dbReference type="Proteomes" id="UP000016491">
    <property type="component" value="Unassembled WGS sequence"/>
</dbReference>
<gene>
    <name evidence="1" type="ORF">CLOSYM_01245</name>
</gene>
<dbReference type="EMBL" id="AWSU01000105">
    <property type="protein sequence ID" value="ERI78857.1"/>
    <property type="molecule type" value="Genomic_DNA"/>
</dbReference>
<evidence type="ECO:0000313" key="2">
    <source>
        <dbReference type="Proteomes" id="UP000016491"/>
    </source>
</evidence>
<evidence type="ECO:0000313" key="1">
    <source>
        <dbReference type="EMBL" id="ERI78857.1"/>
    </source>
</evidence>
<organism evidence="1 2">
    <name type="scientific">[Clostridium] symbiosum ATCC 14940</name>
    <dbReference type="NCBI Taxonomy" id="411472"/>
    <lineage>
        <taxon>Bacteria</taxon>
        <taxon>Bacillati</taxon>
        <taxon>Bacillota</taxon>
        <taxon>Clostridia</taxon>
        <taxon>Lachnospirales</taxon>
        <taxon>Lachnospiraceae</taxon>
        <taxon>Otoolea</taxon>
    </lineage>
</organism>
<name>A0ABC9U0W7_CLOSY</name>
<protein>
    <submittedName>
        <fullName evidence="1">Uncharacterized protein</fullName>
    </submittedName>
</protein>
<sequence>MDNYILCGFSCQPFYTINCVFEKVILYEINTIFSAVRLHSDVLTDN</sequence>
<proteinExistence type="predicted"/>
<dbReference type="AlphaFoldDB" id="A0ABC9U0W7"/>
<reference evidence="1 2" key="1">
    <citation type="submission" date="2013-07" db="EMBL/GenBank/DDBJ databases">
        <authorList>
            <person name="Weinstock G."/>
            <person name="Sodergren E."/>
            <person name="Wylie T."/>
            <person name="Fulton L."/>
            <person name="Fulton R."/>
            <person name="Fronick C."/>
            <person name="O'Laughlin M."/>
            <person name="Godfrey J."/>
            <person name="Miner T."/>
            <person name="Herter B."/>
            <person name="Appelbaum E."/>
            <person name="Cordes M."/>
            <person name="Lek S."/>
            <person name="Wollam A."/>
            <person name="Pepin K.H."/>
            <person name="Palsikar V.B."/>
            <person name="Mitreva M."/>
            <person name="Wilson R.K."/>
        </authorList>
    </citation>
    <scope>NUCLEOTIDE SEQUENCE [LARGE SCALE GENOMIC DNA]</scope>
    <source>
        <strain evidence="1 2">ATCC 14940</strain>
    </source>
</reference>
<comment type="caution">
    <text evidence="1">The sequence shown here is derived from an EMBL/GenBank/DDBJ whole genome shotgun (WGS) entry which is preliminary data.</text>
</comment>
<accession>A0ABC9U0W7</accession>